<dbReference type="Proteomes" id="UP000094795">
    <property type="component" value="Unassembled WGS sequence"/>
</dbReference>
<dbReference type="InterPro" id="IPR000399">
    <property type="entry name" value="TPP-bd_CS"/>
</dbReference>
<comment type="similarity">
    <text evidence="2 4">Belongs to the TPP enzyme family.</text>
</comment>
<dbReference type="PANTHER" id="PTHR18968:SF13">
    <property type="entry name" value="ACETOLACTATE SYNTHASE CATALYTIC SUBUNIT, MITOCHONDRIAL"/>
    <property type="match status" value="1"/>
</dbReference>
<dbReference type="PANTHER" id="PTHR18968">
    <property type="entry name" value="THIAMINE PYROPHOSPHATE ENZYMES"/>
    <property type="match status" value="1"/>
</dbReference>
<dbReference type="GO" id="GO:0009099">
    <property type="term" value="P:L-valine biosynthetic process"/>
    <property type="evidence" value="ECO:0007669"/>
    <property type="project" value="TreeGrafter"/>
</dbReference>
<evidence type="ECO:0000259" key="5">
    <source>
        <dbReference type="Pfam" id="PF00205"/>
    </source>
</evidence>
<evidence type="ECO:0000256" key="1">
    <source>
        <dbReference type="ARBA" id="ARBA00001964"/>
    </source>
</evidence>
<evidence type="ECO:0000259" key="6">
    <source>
        <dbReference type="Pfam" id="PF02775"/>
    </source>
</evidence>
<feature type="domain" description="Thiamine pyrophosphate enzyme N-terminal TPP-binding" evidence="7">
    <location>
        <begin position="7"/>
        <end position="124"/>
    </location>
</feature>
<dbReference type="Pfam" id="PF00205">
    <property type="entry name" value="TPP_enzyme_M"/>
    <property type="match status" value="1"/>
</dbReference>
<dbReference type="GO" id="GO:0030976">
    <property type="term" value="F:thiamine pyrophosphate binding"/>
    <property type="evidence" value="ECO:0007669"/>
    <property type="project" value="InterPro"/>
</dbReference>
<evidence type="ECO:0000313" key="9">
    <source>
        <dbReference type="Proteomes" id="UP000094795"/>
    </source>
</evidence>
<dbReference type="STRING" id="1480615.AWJ14_08460"/>
<dbReference type="OrthoDB" id="4494979at2"/>
<dbReference type="GO" id="GO:0005948">
    <property type="term" value="C:acetolactate synthase complex"/>
    <property type="evidence" value="ECO:0007669"/>
    <property type="project" value="TreeGrafter"/>
</dbReference>
<dbReference type="GO" id="GO:0000287">
    <property type="term" value="F:magnesium ion binding"/>
    <property type="evidence" value="ECO:0007669"/>
    <property type="project" value="InterPro"/>
</dbReference>
<dbReference type="InterPro" id="IPR045229">
    <property type="entry name" value="TPP_enz"/>
</dbReference>
<comment type="cofactor">
    <cofactor evidence="1">
        <name>thiamine diphosphate</name>
        <dbReference type="ChEBI" id="CHEBI:58937"/>
    </cofactor>
</comment>
<sequence>MPKHSPTVGEALVTLLEQAGVDTVFGIPGVHTIELYRGLAASPIRHITPRHEQGAGFMADGYARVTGRPGVCFVITGPGLTNTLTAMAQARADSIPMLVISGVNATDTLGRGRGHLHELPDQAGLAATVALWSHTLTDPGELGAVLEKAFATMTGGRPGPVHIEIPTDVMRMPAGTQSFSMPAPPRPAPSPADLAQAVDMVGKAKAPALLIGGGAVASAEAVRRLADRLGAPVVSTINARGIMAGHVLDVPASPSLPGVRELLSTSDLVLALGTEFGPTDYDLHDRSPLDLPAALIRVDIDAAQLDRGADAALAIAADAGAFCAALLEALPEEPAHAANEAEARAKAARAGALEEIGETYRAHVALVQDIWETLPAATLVGDSTQLVYAANMYVDAPRPASWFNSATGFGTLGYAAPAAIGAALGHPGQPAVALLGDGGLQFTLAELGSARDCEADAAFVVWNNTGYMEIENAMVSAQITPVGVTPSAPDFTAIAKAYGLPARKVDSREGLKAALADLERPCLIEYTDPR</sequence>
<dbReference type="EMBL" id="LQZT01000023">
    <property type="protein sequence ID" value="OCW57158.1"/>
    <property type="molecule type" value="Genomic_DNA"/>
</dbReference>
<proteinExistence type="inferred from homology"/>
<evidence type="ECO:0000256" key="3">
    <source>
        <dbReference type="ARBA" id="ARBA00023052"/>
    </source>
</evidence>
<gene>
    <name evidence="8" type="ORF">AWJ14_08460</name>
</gene>
<dbReference type="PROSITE" id="PS00187">
    <property type="entry name" value="TPP_ENZYMES"/>
    <property type="match status" value="1"/>
</dbReference>
<dbReference type="InterPro" id="IPR029061">
    <property type="entry name" value="THDP-binding"/>
</dbReference>
<dbReference type="AlphaFoldDB" id="A0A1C1YUC6"/>
<organism evidence="8 9">
    <name type="scientific">Hoeflea olei</name>
    <dbReference type="NCBI Taxonomy" id="1480615"/>
    <lineage>
        <taxon>Bacteria</taxon>
        <taxon>Pseudomonadati</taxon>
        <taxon>Pseudomonadota</taxon>
        <taxon>Alphaproteobacteria</taxon>
        <taxon>Hyphomicrobiales</taxon>
        <taxon>Rhizobiaceae</taxon>
        <taxon>Hoeflea</taxon>
    </lineage>
</organism>
<dbReference type="SUPFAM" id="SSF52518">
    <property type="entry name" value="Thiamin diphosphate-binding fold (THDP-binding)"/>
    <property type="match status" value="2"/>
</dbReference>
<dbReference type="GO" id="GO:0009097">
    <property type="term" value="P:isoleucine biosynthetic process"/>
    <property type="evidence" value="ECO:0007669"/>
    <property type="project" value="TreeGrafter"/>
</dbReference>
<evidence type="ECO:0000259" key="7">
    <source>
        <dbReference type="Pfam" id="PF02776"/>
    </source>
</evidence>
<accession>A0A1C1YUC6</accession>
<keyword evidence="3 4" id="KW-0786">Thiamine pyrophosphate</keyword>
<feature type="domain" description="Thiamine pyrophosphate enzyme TPP-binding" evidence="6">
    <location>
        <begin position="385"/>
        <end position="524"/>
    </location>
</feature>
<dbReference type="Gene3D" id="3.40.50.1220">
    <property type="entry name" value="TPP-binding domain"/>
    <property type="match status" value="1"/>
</dbReference>
<comment type="caution">
    <text evidence="8">The sequence shown here is derived from an EMBL/GenBank/DDBJ whole genome shotgun (WGS) entry which is preliminary data.</text>
</comment>
<dbReference type="NCBIfam" id="NF005712">
    <property type="entry name" value="PRK07524.1"/>
    <property type="match status" value="1"/>
</dbReference>
<dbReference type="Gene3D" id="3.40.50.970">
    <property type="match status" value="2"/>
</dbReference>
<evidence type="ECO:0008006" key="10">
    <source>
        <dbReference type="Google" id="ProtNLM"/>
    </source>
</evidence>
<dbReference type="FunFam" id="3.40.50.970:FF:000007">
    <property type="entry name" value="Acetolactate synthase"/>
    <property type="match status" value="1"/>
</dbReference>
<dbReference type="CDD" id="cd07035">
    <property type="entry name" value="TPP_PYR_POX_like"/>
    <property type="match status" value="1"/>
</dbReference>
<keyword evidence="9" id="KW-1185">Reference proteome</keyword>
<name>A0A1C1YUC6_9HYPH</name>
<dbReference type="Pfam" id="PF02775">
    <property type="entry name" value="TPP_enzyme_C"/>
    <property type="match status" value="1"/>
</dbReference>
<dbReference type="InterPro" id="IPR029035">
    <property type="entry name" value="DHS-like_NAD/FAD-binding_dom"/>
</dbReference>
<reference evidence="8 9" key="1">
    <citation type="submission" date="2015-12" db="EMBL/GenBank/DDBJ databases">
        <authorList>
            <person name="Shamseldin A."/>
            <person name="Moawad H."/>
            <person name="Abd El-Rahim W.M."/>
            <person name="Sadowsky M.J."/>
        </authorList>
    </citation>
    <scope>NUCLEOTIDE SEQUENCE [LARGE SCALE GENOMIC DNA]</scope>
    <source>
        <strain evidence="8 9">JC234</strain>
    </source>
</reference>
<dbReference type="RefSeq" id="WP_066180568.1">
    <property type="nucleotide sequence ID" value="NZ_LQZT01000023.1"/>
</dbReference>
<dbReference type="InterPro" id="IPR012001">
    <property type="entry name" value="Thiamin_PyroP_enz_TPP-bd_dom"/>
</dbReference>
<dbReference type="InterPro" id="IPR011766">
    <property type="entry name" value="TPP_enzyme_TPP-bd"/>
</dbReference>
<evidence type="ECO:0000256" key="4">
    <source>
        <dbReference type="RuleBase" id="RU362132"/>
    </source>
</evidence>
<dbReference type="InterPro" id="IPR012000">
    <property type="entry name" value="Thiamin_PyroP_enz_cen_dom"/>
</dbReference>
<protein>
    <recommendedName>
        <fullName evidence="10">5-guanidino-2-oxopentanoate decarboxylase</fullName>
    </recommendedName>
</protein>
<dbReference type="Pfam" id="PF02776">
    <property type="entry name" value="TPP_enzyme_N"/>
    <property type="match status" value="1"/>
</dbReference>
<dbReference type="CDD" id="cd00568">
    <property type="entry name" value="TPP_enzymes"/>
    <property type="match status" value="1"/>
</dbReference>
<evidence type="ECO:0000256" key="2">
    <source>
        <dbReference type="ARBA" id="ARBA00007812"/>
    </source>
</evidence>
<evidence type="ECO:0000313" key="8">
    <source>
        <dbReference type="EMBL" id="OCW57158.1"/>
    </source>
</evidence>
<dbReference type="GO" id="GO:0003984">
    <property type="term" value="F:acetolactate synthase activity"/>
    <property type="evidence" value="ECO:0007669"/>
    <property type="project" value="TreeGrafter"/>
</dbReference>
<feature type="domain" description="Thiamine pyrophosphate enzyme central" evidence="5">
    <location>
        <begin position="194"/>
        <end position="326"/>
    </location>
</feature>
<dbReference type="SUPFAM" id="SSF52467">
    <property type="entry name" value="DHS-like NAD/FAD-binding domain"/>
    <property type="match status" value="1"/>
</dbReference>
<dbReference type="GO" id="GO:0050660">
    <property type="term" value="F:flavin adenine dinucleotide binding"/>
    <property type="evidence" value="ECO:0007669"/>
    <property type="project" value="TreeGrafter"/>
</dbReference>